<evidence type="ECO:0000313" key="4">
    <source>
        <dbReference type="Proteomes" id="UP001364617"/>
    </source>
</evidence>
<dbReference type="AlphaFoldDB" id="A0AAN9HEK1"/>
<gene>
    <name evidence="3" type="ORF">R3I93_002616</name>
</gene>
<dbReference type="Pfam" id="PF16064">
    <property type="entry name" value="DUF4806"/>
    <property type="match status" value="1"/>
</dbReference>
<feature type="compositionally biased region" description="Polar residues" evidence="1">
    <location>
        <begin position="164"/>
        <end position="179"/>
    </location>
</feature>
<dbReference type="EMBL" id="JAYKXH010000003">
    <property type="protein sequence ID" value="KAK7172551.1"/>
    <property type="molecule type" value="Genomic_DNA"/>
</dbReference>
<name>A0AAN9HEK1_9TELE</name>
<feature type="compositionally biased region" description="Low complexity" evidence="1">
    <location>
        <begin position="220"/>
        <end position="237"/>
    </location>
</feature>
<evidence type="ECO:0000256" key="1">
    <source>
        <dbReference type="SAM" id="MobiDB-lite"/>
    </source>
</evidence>
<accession>A0AAN9HEK1</accession>
<evidence type="ECO:0000313" key="3">
    <source>
        <dbReference type="EMBL" id="KAK7172551.1"/>
    </source>
</evidence>
<feature type="domain" description="DUF4806" evidence="2">
    <location>
        <begin position="408"/>
        <end position="480"/>
    </location>
</feature>
<proteinExistence type="predicted"/>
<feature type="compositionally biased region" description="Polar residues" evidence="1">
    <location>
        <begin position="352"/>
        <end position="363"/>
    </location>
</feature>
<comment type="caution">
    <text evidence="3">The sequence shown here is derived from an EMBL/GenBank/DDBJ whole genome shotgun (WGS) entry which is preliminary data.</text>
</comment>
<dbReference type="Proteomes" id="UP001364617">
    <property type="component" value="Unassembled WGS sequence"/>
</dbReference>
<feature type="compositionally biased region" description="Low complexity" evidence="1">
    <location>
        <begin position="192"/>
        <end position="203"/>
    </location>
</feature>
<evidence type="ECO:0000259" key="2">
    <source>
        <dbReference type="Pfam" id="PF16064"/>
    </source>
</evidence>
<protein>
    <recommendedName>
        <fullName evidence="2">DUF4806 domain-containing protein</fullName>
    </recommendedName>
</protein>
<reference evidence="3 4" key="1">
    <citation type="submission" date="2024-02" db="EMBL/GenBank/DDBJ databases">
        <title>Chromosome-level genome assembly of the Eurasian Minnow (Phoxinus phoxinus).</title>
        <authorList>
            <person name="Oriowo T.O."/>
            <person name="Martin S."/>
            <person name="Stange M."/>
            <person name="Chrysostomakis Y."/>
            <person name="Brown T."/>
            <person name="Winkler S."/>
            <person name="Kukowka S."/>
            <person name="Myers E.W."/>
            <person name="Bohne A."/>
        </authorList>
    </citation>
    <scope>NUCLEOTIDE SEQUENCE [LARGE SCALE GENOMIC DNA]</scope>
    <source>
        <strain evidence="3">ZFMK-TIS-60720</strain>
        <tissue evidence="3">Whole Organism</tissue>
    </source>
</reference>
<keyword evidence="4" id="KW-1185">Reference proteome</keyword>
<feature type="region of interest" description="Disordered" evidence="1">
    <location>
        <begin position="103"/>
        <end position="363"/>
    </location>
</feature>
<dbReference type="InterPro" id="IPR032071">
    <property type="entry name" value="DUF4806"/>
</dbReference>
<sequence>MNTNNAMVYARAVWVENGKQMEGVLPLNWIDTETKVVRWPLKNVSVAHKRLLKPQEDWLSFEFVKVKVTSVSRQECEKYNYTSAQTEEEDTVCQKRMKKRRKFEDYVQGSDLSPEEDEPLPDKKKEDTVLLPVPPPKIKLSHKATTGQKKTMLLELPAPPELANTTIRQPESPASSEISGCSRPTPHRSPTRSEPSEAFSPESARSRRSRTPQRGVRKPSQSGSRKSRASSSRSMGSCTPQRGVRNPSHSESRKGRASSSSSRRSRTPQRGVRNPSHSESRKGRASSSSSRRSRTPQRGVRNPSHSESRKGRASSSSSRRSRTPQRGVRNPSHSESRKGRASSSSSRRSHTPQRGFQMPSQSERGLFPMSQAKYQKSVLGKLVELLDEIKRVGRNYEPLNSAVHVARLETLEDFAEEEARLKDRNLWKQRVSQLSNVGGRNNKDCVHKVMDRLFTNSLMAAFNMKGRGHSEKKAFQETVFYSVVKAAVMKWSKTATEVEIRAAMAETLKHAPGRAGGGGRNKV</sequence>
<feature type="compositionally biased region" description="Basic residues" evidence="1">
    <location>
        <begin position="206"/>
        <end position="217"/>
    </location>
</feature>
<organism evidence="3 4">
    <name type="scientific">Phoxinus phoxinus</name>
    <name type="common">Eurasian minnow</name>
    <dbReference type="NCBI Taxonomy" id="58324"/>
    <lineage>
        <taxon>Eukaryota</taxon>
        <taxon>Metazoa</taxon>
        <taxon>Chordata</taxon>
        <taxon>Craniata</taxon>
        <taxon>Vertebrata</taxon>
        <taxon>Euteleostomi</taxon>
        <taxon>Actinopterygii</taxon>
        <taxon>Neopterygii</taxon>
        <taxon>Teleostei</taxon>
        <taxon>Ostariophysi</taxon>
        <taxon>Cypriniformes</taxon>
        <taxon>Leuciscidae</taxon>
        <taxon>Phoxininae</taxon>
        <taxon>Phoxinus</taxon>
    </lineage>
</organism>